<dbReference type="InterPro" id="IPR017559">
    <property type="entry name" value="AhpC"/>
</dbReference>
<evidence type="ECO:0000256" key="2">
    <source>
        <dbReference type="ARBA" id="ARBA00009796"/>
    </source>
</evidence>
<evidence type="ECO:0000313" key="20">
    <source>
        <dbReference type="Proteomes" id="UP000435877"/>
    </source>
</evidence>
<dbReference type="FunFam" id="3.40.30.10:FF:000002">
    <property type="entry name" value="Alkyl hydroperoxide reductase C"/>
    <property type="match status" value="1"/>
</dbReference>
<evidence type="ECO:0000256" key="16">
    <source>
        <dbReference type="RuleBase" id="RU366004"/>
    </source>
</evidence>
<dbReference type="CDD" id="cd03015">
    <property type="entry name" value="PRX_Typ2cys"/>
    <property type="match status" value="1"/>
</dbReference>
<keyword evidence="9 16" id="KW-0560">Oxidoreductase</keyword>
<dbReference type="GO" id="GO:0102039">
    <property type="term" value="F:NADH-dependent peroxiredoxin activity"/>
    <property type="evidence" value="ECO:0007669"/>
    <property type="project" value="UniProtKB-EC"/>
</dbReference>
<dbReference type="InterPro" id="IPR000866">
    <property type="entry name" value="AhpC/TSA"/>
</dbReference>
<reference evidence="20 21" key="1">
    <citation type="submission" date="2019-11" db="EMBL/GenBank/DDBJ databases">
        <authorList>
            <person name="Holert J."/>
        </authorList>
    </citation>
    <scope>NUCLEOTIDE SEQUENCE [LARGE SCALE GENOMIC DNA]</scope>
    <source>
        <strain evidence="19">BC3_2A</strain>
        <strain evidence="18">SB11_1A</strain>
    </source>
</reference>
<evidence type="ECO:0000313" key="21">
    <source>
        <dbReference type="Proteomes" id="UP000439591"/>
    </source>
</evidence>
<dbReference type="InterPro" id="IPR019479">
    <property type="entry name" value="Peroxiredoxin_C"/>
</dbReference>
<dbReference type="GO" id="GO:0042744">
    <property type="term" value="P:hydrogen peroxide catabolic process"/>
    <property type="evidence" value="ECO:0007669"/>
    <property type="project" value="TreeGrafter"/>
</dbReference>
<dbReference type="GO" id="GO:0006979">
    <property type="term" value="P:response to oxidative stress"/>
    <property type="evidence" value="ECO:0007669"/>
    <property type="project" value="UniProtKB-UniRule"/>
</dbReference>
<keyword evidence="11 16" id="KW-0676">Redox-active center</keyword>
<comment type="function">
    <text evidence="16">Thiol-specific peroxidase that catalyzes the reduction of hydrogen peroxide and organic hydroperoxides to water and alcohols, respectively. Plays a role in cell protection against oxidative stress by detoxifying peroxides.</text>
</comment>
<keyword evidence="8 16" id="KW-0049">Antioxidant</keyword>
<evidence type="ECO:0000256" key="8">
    <source>
        <dbReference type="ARBA" id="ARBA00022862"/>
    </source>
</evidence>
<dbReference type="Pfam" id="PF00578">
    <property type="entry name" value="AhpC-TSA"/>
    <property type="match status" value="1"/>
</dbReference>
<dbReference type="EC" id="1.11.1.26" evidence="4 16"/>
<comment type="catalytic activity">
    <reaction evidence="14 16">
        <text>a hydroperoxide + NADH + H(+) = an alcohol + NAD(+) + H2O</text>
        <dbReference type="Rhea" id="RHEA:62628"/>
        <dbReference type="ChEBI" id="CHEBI:15377"/>
        <dbReference type="ChEBI" id="CHEBI:15378"/>
        <dbReference type="ChEBI" id="CHEBI:30879"/>
        <dbReference type="ChEBI" id="CHEBI:35924"/>
        <dbReference type="ChEBI" id="CHEBI:57540"/>
        <dbReference type="ChEBI" id="CHEBI:57945"/>
        <dbReference type="EC" id="1.11.1.26"/>
    </reaction>
</comment>
<dbReference type="Pfam" id="PF10417">
    <property type="entry name" value="1-cysPrx_C"/>
    <property type="match status" value="1"/>
</dbReference>
<accession>A0A5S9MPW8</accession>
<keyword evidence="10 16" id="KW-1015">Disulfide bond</keyword>
<feature type="domain" description="Thioredoxin" evidence="17">
    <location>
        <begin position="4"/>
        <end position="159"/>
    </location>
</feature>
<evidence type="ECO:0000313" key="19">
    <source>
        <dbReference type="EMBL" id="CAA0086451.1"/>
    </source>
</evidence>
<evidence type="ECO:0000256" key="1">
    <source>
        <dbReference type="ARBA" id="ARBA00004496"/>
    </source>
</evidence>
<evidence type="ECO:0000259" key="17">
    <source>
        <dbReference type="PROSITE" id="PS51352"/>
    </source>
</evidence>
<evidence type="ECO:0000256" key="5">
    <source>
        <dbReference type="ARBA" id="ARBA00017462"/>
    </source>
</evidence>
<evidence type="ECO:0000256" key="9">
    <source>
        <dbReference type="ARBA" id="ARBA00023002"/>
    </source>
</evidence>
<sequence>MFPTIINTKVQAFKATAYHNGDFVDVSDADLLGKWSVVVFYPADFTFVCPTELGDMADHYAQLQEMGVEVYSVSTDTHFTHKAWHDTSDTISKIQFPMIGDPTGKISRNFGVMIEEDGLALRGTFVINPEGEIKVAELHDLGIGRSAKELVRKVQAAQYVADHDGEVCPAAWQPGEETLSPSLDLVGKI</sequence>
<organism evidence="18 20">
    <name type="scientific">Zhongshania aliphaticivorans</name>
    <dbReference type="NCBI Taxonomy" id="1470434"/>
    <lineage>
        <taxon>Bacteria</taxon>
        <taxon>Pseudomonadati</taxon>
        <taxon>Pseudomonadota</taxon>
        <taxon>Gammaproteobacteria</taxon>
        <taxon>Cellvibrionales</taxon>
        <taxon>Spongiibacteraceae</taxon>
        <taxon>Zhongshania</taxon>
    </lineage>
</organism>
<dbReference type="EMBL" id="CACSIM010000001">
    <property type="protein sequence ID" value="CAA0086451.1"/>
    <property type="molecule type" value="Genomic_DNA"/>
</dbReference>
<evidence type="ECO:0000256" key="4">
    <source>
        <dbReference type="ARBA" id="ARBA00013021"/>
    </source>
</evidence>
<dbReference type="PANTHER" id="PTHR10681:SF121">
    <property type="entry name" value="ALKYL HYDROPEROXIDE REDUCTASE C"/>
    <property type="match status" value="1"/>
</dbReference>
<dbReference type="PANTHER" id="PTHR10681">
    <property type="entry name" value="THIOREDOXIN PEROXIDASE"/>
    <property type="match status" value="1"/>
</dbReference>
<dbReference type="GO" id="GO:0033554">
    <property type="term" value="P:cellular response to stress"/>
    <property type="evidence" value="ECO:0007669"/>
    <property type="project" value="TreeGrafter"/>
</dbReference>
<keyword evidence="6 16" id="KW-0963">Cytoplasm</keyword>
<proteinExistence type="inferred from homology"/>
<dbReference type="EMBL" id="CACSIK010000001">
    <property type="protein sequence ID" value="CAA0078926.1"/>
    <property type="molecule type" value="Genomic_DNA"/>
</dbReference>
<dbReference type="Proteomes" id="UP000435877">
    <property type="component" value="Unassembled WGS sequence"/>
</dbReference>
<evidence type="ECO:0000256" key="14">
    <source>
        <dbReference type="ARBA" id="ARBA00047572"/>
    </source>
</evidence>
<feature type="active site" description="Cysteine sulfenic acid (-SOH) intermediate; for peroxidase activity" evidence="15">
    <location>
        <position position="49"/>
    </location>
</feature>
<dbReference type="AlphaFoldDB" id="A0A5S9MPW8"/>
<dbReference type="Gene3D" id="3.40.30.10">
    <property type="entry name" value="Glutaredoxin"/>
    <property type="match status" value="1"/>
</dbReference>
<evidence type="ECO:0000313" key="18">
    <source>
        <dbReference type="EMBL" id="CAA0078926.1"/>
    </source>
</evidence>
<dbReference type="PIRSF" id="PIRSF000239">
    <property type="entry name" value="AHPC"/>
    <property type="match status" value="1"/>
</dbReference>
<dbReference type="InterPro" id="IPR050217">
    <property type="entry name" value="Peroxiredoxin"/>
</dbReference>
<gene>
    <name evidence="18" type="primary">ahpC_1</name>
    <name evidence="19" type="synonym">ahpC_2</name>
    <name evidence="18" type="ORF">IHBHHGIJ_00048</name>
    <name evidence="19" type="ORF">KFEGEMFD_01101</name>
</gene>
<evidence type="ECO:0000256" key="6">
    <source>
        <dbReference type="ARBA" id="ARBA00022490"/>
    </source>
</evidence>
<comment type="similarity">
    <text evidence="2 16">Belongs to the peroxiredoxin family. AhpC/Prx1 subfamily.</text>
</comment>
<evidence type="ECO:0000256" key="10">
    <source>
        <dbReference type="ARBA" id="ARBA00023157"/>
    </source>
</evidence>
<dbReference type="SUPFAM" id="SSF52833">
    <property type="entry name" value="Thioredoxin-like"/>
    <property type="match status" value="1"/>
</dbReference>
<protein>
    <recommendedName>
        <fullName evidence="5 16">Alkyl hydroperoxide reductase C</fullName>
        <ecNumber evidence="4 16">1.11.1.26</ecNumber>
    </recommendedName>
    <alternativeName>
        <fullName evidence="12 16">Peroxiredoxin</fullName>
    </alternativeName>
    <alternativeName>
        <fullName evidence="13 16">Thioredoxin peroxidase</fullName>
    </alternativeName>
</protein>
<evidence type="ECO:0000256" key="7">
    <source>
        <dbReference type="ARBA" id="ARBA00022559"/>
    </source>
</evidence>
<dbReference type="GO" id="GO:0045454">
    <property type="term" value="P:cell redox homeostasis"/>
    <property type="evidence" value="ECO:0007669"/>
    <property type="project" value="TreeGrafter"/>
</dbReference>
<keyword evidence="20" id="KW-1185">Reference proteome</keyword>
<dbReference type="RefSeq" id="WP_159266775.1">
    <property type="nucleotide sequence ID" value="NZ_CACSIK010000001.1"/>
</dbReference>
<dbReference type="PROSITE" id="PS51352">
    <property type="entry name" value="THIOREDOXIN_2"/>
    <property type="match status" value="1"/>
</dbReference>
<keyword evidence="7 16" id="KW-0575">Peroxidase</keyword>
<dbReference type="Proteomes" id="UP000439591">
    <property type="component" value="Unassembled WGS sequence"/>
</dbReference>
<dbReference type="NCBIfam" id="TIGR03137">
    <property type="entry name" value="AhpC"/>
    <property type="match status" value="1"/>
</dbReference>
<dbReference type="GO" id="GO:0005829">
    <property type="term" value="C:cytosol"/>
    <property type="evidence" value="ECO:0007669"/>
    <property type="project" value="TreeGrafter"/>
</dbReference>
<evidence type="ECO:0000256" key="12">
    <source>
        <dbReference type="ARBA" id="ARBA00032077"/>
    </source>
</evidence>
<dbReference type="InterPro" id="IPR024706">
    <property type="entry name" value="Peroxiredoxin_AhpC-typ"/>
</dbReference>
<comment type="subunit">
    <text evidence="3">Homodimer; disulfide-linked, upon oxidation. 5 homodimers assemble to form a ring-like decamer.</text>
</comment>
<comment type="subcellular location">
    <subcellularLocation>
        <location evidence="1 16">Cytoplasm</location>
    </subcellularLocation>
</comment>
<evidence type="ECO:0000256" key="11">
    <source>
        <dbReference type="ARBA" id="ARBA00023284"/>
    </source>
</evidence>
<dbReference type="GO" id="GO:0008379">
    <property type="term" value="F:thioredoxin peroxidase activity"/>
    <property type="evidence" value="ECO:0007669"/>
    <property type="project" value="TreeGrafter"/>
</dbReference>
<name>A0A5S9MPW8_9GAMM</name>
<evidence type="ECO:0000256" key="13">
    <source>
        <dbReference type="ARBA" id="ARBA00032824"/>
    </source>
</evidence>
<dbReference type="InterPro" id="IPR013766">
    <property type="entry name" value="Thioredoxin_domain"/>
</dbReference>
<evidence type="ECO:0000256" key="3">
    <source>
        <dbReference type="ARBA" id="ARBA00011654"/>
    </source>
</evidence>
<evidence type="ECO:0000256" key="15">
    <source>
        <dbReference type="PIRSR" id="PIRSR000239-1"/>
    </source>
</evidence>
<dbReference type="InterPro" id="IPR036249">
    <property type="entry name" value="Thioredoxin-like_sf"/>
</dbReference>
<dbReference type="OrthoDB" id="9812811at2"/>